<keyword evidence="1" id="KW-0732">Signal</keyword>
<gene>
    <name evidence="2" type="ORF">HNP76_000285</name>
</gene>
<sequence>MKRFAIFITLSLLGLNVFAKTWESNVCAGFTVPVSRIGVDKKGVDDITQLCYGLEGFYIGRHENGLTVKGDYAIALTTTRDIHIQDHKTNVGFLTNTSFGAGYSFEPADKWLISITGMFGADVSIFKDSDDDVEYNYSNVEDKKADYDRTLSLITLNFGADFFVRHTMGEHFGVFTNLSARYIIGGWGEDEASYSYHTSRVDRTDKKTDHTDLFGYFRVQPTIGVCWTF</sequence>
<dbReference type="Proteomes" id="UP000518887">
    <property type="component" value="Unassembled WGS sequence"/>
</dbReference>
<evidence type="ECO:0000313" key="3">
    <source>
        <dbReference type="Proteomes" id="UP000518887"/>
    </source>
</evidence>
<comment type="caution">
    <text evidence="2">The sequence shown here is derived from an EMBL/GenBank/DDBJ whole genome shotgun (WGS) entry which is preliminary data.</text>
</comment>
<dbReference type="RefSeq" id="WP_184656722.1">
    <property type="nucleotide sequence ID" value="NZ_JACHFQ010000001.1"/>
</dbReference>
<accession>A0A7W8LL39</accession>
<dbReference type="EMBL" id="JACHFQ010000001">
    <property type="protein sequence ID" value="MBB5224945.1"/>
    <property type="molecule type" value="Genomic_DNA"/>
</dbReference>
<keyword evidence="3" id="KW-1185">Reference proteome</keyword>
<feature type="chain" id="PRO_5030916361" description="Outer membrane protein beta-barrel domain-containing protein" evidence="1">
    <location>
        <begin position="20"/>
        <end position="229"/>
    </location>
</feature>
<protein>
    <recommendedName>
        <fullName evidence="4">Outer membrane protein beta-barrel domain-containing protein</fullName>
    </recommendedName>
</protein>
<name>A0A7W8LL39_9SPIR</name>
<dbReference type="AlphaFoldDB" id="A0A7W8LL39"/>
<organism evidence="2 3">
    <name type="scientific">Treponema ruminis</name>
    <dbReference type="NCBI Taxonomy" id="744515"/>
    <lineage>
        <taxon>Bacteria</taxon>
        <taxon>Pseudomonadati</taxon>
        <taxon>Spirochaetota</taxon>
        <taxon>Spirochaetia</taxon>
        <taxon>Spirochaetales</taxon>
        <taxon>Treponemataceae</taxon>
        <taxon>Treponema</taxon>
    </lineage>
</organism>
<reference evidence="2 3" key="1">
    <citation type="submission" date="2020-08" db="EMBL/GenBank/DDBJ databases">
        <title>Genomic Encyclopedia of Type Strains, Phase IV (KMG-IV): sequencing the most valuable type-strain genomes for metagenomic binning, comparative biology and taxonomic classification.</title>
        <authorList>
            <person name="Goeker M."/>
        </authorList>
    </citation>
    <scope>NUCLEOTIDE SEQUENCE [LARGE SCALE GENOMIC DNA]</scope>
    <source>
        <strain evidence="2 3">DSM 103462</strain>
    </source>
</reference>
<proteinExistence type="predicted"/>
<evidence type="ECO:0000256" key="1">
    <source>
        <dbReference type="SAM" id="SignalP"/>
    </source>
</evidence>
<evidence type="ECO:0008006" key="4">
    <source>
        <dbReference type="Google" id="ProtNLM"/>
    </source>
</evidence>
<evidence type="ECO:0000313" key="2">
    <source>
        <dbReference type="EMBL" id="MBB5224945.1"/>
    </source>
</evidence>
<feature type="signal peptide" evidence="1">
    <location>
        <begin position="1"/>
        <end position="19"/>
    </location>
</feature>